<accession>A0A0M3J7M2</accession>
<evidence type="ECO:0000313" key="2">
    <source>
        <dbReference type="Proteomes" id="UP000267096"/>
    </source>
</evidence>
<dbReference type="Proteomes" id="UP000267096">
    <property type="component" value="Unassembled WGS sequence"/>
</dbReference>
<sequence length="110" mass="12818">MPNSNSLSSITSHLPLFIAYRSGRGRIHHYAINESKVYERKGAELTPVTSYQVDYGDPSAPRFFTIESLIHYYTVYVHLRRTKHGECVADIFPRLRPFKRNYHKHSAHVN</sequence>
<dbReference type="PANTHER" id="PTHR31128">
    <property type="entry name" value="PROTEIN CBR-CLEC-135-RELATED"/>
    <property type="match status" value="1"/>
</dbReference>
<evidence type="ECO:0000313" key="1">
    <source>
        <dbReference type="EMBL" id="VDK21654.1"/>
    </source>
</evidence>
<proteinExistence type="predicted"/>
<name>A0A0M3J7M2_ANISI</name>
<reference evidence="3" key="1">
    <citation type="submission" date="2017-02" db="UniProtKB">
        <authorList>
            <consortium name="WormBaseParasite"/>
        </authorList>
    </citation>
    <scope>IDENTIFICATION</scope>
</reference>
<protein>
    <submittedName>
        <fullName evidence="3">SH2 domain-containing protein</fullName>
    </submittedName>
</protein>
<dbReference type="PANTHER" id="PTHR31128:SF9">
    <property type="entry name" value="DUF3444 DOMAIN-CONTAINING PROTEIN-RELATED"/>
    <property type="match status" value="1"/>
</dbReference>
<gene>
    <name evidence="1" type="ORF">ASIM_LOCUS3405</name>
</gene>
<dbReference type="OrthoDB" id="5853023at2759"/>
<reference evidence="1 2" key="2">
    <citation type="submission" date="2018-11" db="EMBL/GenBank/DDBJ databases">
        <authorList>
            <consortium name="Pathogen Informatics"/>
        </authorList>
    </citation>
    <scope>NUCLEOTIDE SEQUENCE [LARGE SCALE GENOMIC DNA]</scope>
</reference>
<dbReference type="WBParaSite" id="ASIM_0000357001-mRNA-1">
    <property type="protein sequence ID" value="ASIM_0000357001-mRNA-1"/>
    <property type="gene ID" value="ASIM_0000357001"/>
</dbReference>
<dbReference type="AlphaFoldDB" id="A0A0M3J7M2"/>
<organism evidence="3">
    <name type="scientific">Anisakis simplex</name>
    <name type="common">Herring worm</name>
    <dbReference type="NCBI Taxonomy" id="6269"/>
    <lineage>
        <taxon>Eukaryota</taxon>
        <taxon>Metazoa</taxon>
        <taxon>Ecdysozoa</taxon>
        <taxon>Nematoda</taxon>
        <taxon>Chromadorea</taxon>
        <taxon>Rhabditida</taxon>
        <taxon>Spirurina</taxon>
        <taxon>Ascaridomorpha</taxon>
        <taxon>Ascaridoidea</taxon>
        <taxon>Anisakidae</taxon>
        <taxon>Anisakis</taxon>
        <taxon>Anisakis simplex complex</taxon>
    </lineage>
</organism>
<keyword evidence="2" id="KW-1185">Reference proteome</keyword>
<evidence type="ECO:0000313" key="3">
    <source>
        <dbReference type="WBParaSite" id="ASIM_0000357001-mRNA-1"/>
    </source>
</evidence>
<dbReference type="EMBL" id="UYRR01005256">
    <property type="protein sequence ID" value="VDK21654.1"/>
    <property type="molecule type" value="Genomic_DNA"/>
</dbReference>